<evidence type="ECO:0000313" key="1">
    <source>
        <dbReference type="EMBL" id="PMD05978.1"/>
    </source>
</evidence>
<name>A0A2N6VPM6_9MICO</name>
<protein>
    <submittedName>
        <fullName evidence="1">Uncharacterized protein</fullName>
    </submittedName>
</protein>
<dbReference type="EMBL" id="PNHK01000001">
    <property type="protein sequence ID" value="PMD05978.1"/>
    <property type="molecule type" value="Genomic_DNA"/>
</dbReference>
<evidence type="ECO:0000313" key="2">
    <source>
        <dbReference type="Proteomes" id="UP000235598"/>
    </source>
</evidence>
<reference evidence="1 2" key="1">
    <citation type="submission" date="2017-09" db="EMBL/GenBank/DDBJ databases">
        <title>Bacterial strain isolated from the female urinary microbiota.</title>
        <authorList>
            <person name="Thomas-White K."/>
            <person name="Kumar N."/>
            <person name="Forster S."/>
            <person name="Putonti C."/>
            <person name="Lawley T."/>
            <person name="Wolfe A.J."/>
        </authorList>
    </citation>
    <scope>NUCLEOTIDE SEQUENCE [LARGE SCALE GENOMIC DNA]</scope>
    <source>
        <strain evidence="1 2">UMB1301</strain>
    </source>
</reference>
<sequence length="80" mass="8974">MRFRHRERPGFQHGRRDVLVCDLQVDERAPGGGFLSLRKLAIDQAISAGFDEAMIVAGVVGHPGVVAYTFQTQHRKQRLC</sequence>
<accession>A0A2N6VPM6</accession>
<proteinExistence type="predicted"/>
<comment type="caution">
    <text evidence="1">The sequence shown here is derived from an EMBL/GenBank/DDBJ whole genome shotgun (WGS) entry which is preliminary data.</text>
</comment>
<gene>
    <name evidence="1" type="ORF">CJ199_00805</name>
</gene>
<organism evidence="1 2">
    <name type="scientific">Brevibacterium paucivorans</name>
    <dbReference type="NCBI Taxonomy" id="170994"/>
    <lineage>
        <taxon>Bacteria</taxon>
        <taxon>Bacillati</taxon>
        <taxon>Actinomycetota</taxon>
        <taxon>Actinomycetes</taxon>
        <taxon>Micrococcales</taxon>
        <taxon>Brevibacteriaceae</taxon>
        <taxon>Brevibacterium</taxon>
    </lineage>
</organism>
<dbReference type="Proteomes" id="UP000235598">
    <property type="component" value="Unassembled WGS sequence"/>
</dbReference>
<dbReference type="AlphaFoldDB" id="A0A2N6VPM6"/>